<evidence type="ECO:0008006" key="10">
    <source>
        <dbReference type="Google" id="ProtNLM"/>
    </source>
</evidence>
<evidence type="ECO:0000256" key="7">
    <source>
        <dbReference type="SAM" id="SignalP"/>
    </source>
</evidence>
<dbReference type="AlphaFoldDB" id="A0A8J6C607"/>
<keyword evidence="9" id="KW-1185">Reference proteome</keyword>
<feature type="region of interest" description="Disordered" evidence="6">
    <location>
        <begin position="241"/>
        <end position="260"/>
    </location>
</feature>
<dbReference type="OrthoDB" id="378564at2759"/>
<feature type="chain" id="PRO_5035154052" description="Cleft lip and palate transmembrane protein 1" evidence="7">
    <location>
        <begin position="26"/>
        <end position="671"/>
    </location>
</feature>
<accession>A0A8J6C607</accession>
<keyword evidence="7" id="KW-0732">Signal</keyword>
<keyword evidence="5" id="KW-0472">Membrane</keyword>
<dbReference type="GO" id="GO:0016020">
    <property type="term" value="C:membrane"/>
    <property type="evidence" value="ECO:0007669"/>
    <property type="project" value="UniProtKB-SubCell"/>
</dbReference>
<dbReference type="PANTHER" id="PTHR21347:SF0">
    <property type="entry name" value="LIPID SCRAMBLASE CLPTM1L"/>
    <property type="match status" value="1"/>
</dbReference>
<keyword evidence="3" id="KW-0812">Transmembrane</keyword>
<evidence type="ECO:0000313" key="9">
    <source>
        <dbReference type="Proteomes" id="UP000751190"/>
    </source>
</evidence>
<evidence type="ECO:0000256" key="1">
    <source>
        <dbReference type="ARBA" id="ARBA00004141"/>
    </source>
</evidence>
<feature type="signal peptide" evidence="7">
    <location>
        <begin position="1"/>
        <end position="25"/>
    </location>
</feature>
<dbReference type="Proteomes" id="UP000751190">
    <property type="component" value="Unassembled WGS sequence"/>
</dbReference>
<dbReference type="PANTHER" id="PTHR21347">
    <property type="entry name" value="CLEFT LIP AND PALATE ASSOCIATED TRANSMEMBRANE PROTEIN-RELATED"/>
    <property type="match status" value="1"/>
</dbReference>
<protein>
    <recommendedName>
        <fullName evidence="10">Cleft lip and palate transmembrane protein 1</fullName>
    </recommendedName>
</protein>
<feature type="compositionally biased region" description="Basic and acidic residues" evidence="6">
    <location>
        <begin position="241"/>
        <end position="258"/>
    </location>
</feature>
<reference evidence="8" key="1">
    <citation type="submission" date="2021-05" db="EMBL/GenBank/DDBJ databases">
        <title>The genome of the haptophyte Pavlova lutheri (Diacronema luteri, Pavlovales) - a model for lipid biosynthesis in eukaryotic algae.</title>
        <authorList>
            <person name="Hulatt C.J."/>
            <person name="Posewitz M.C."/>
        </authorList>
    </citation>
    <scope>NUCLEOTIDE SEQUENCE</scope>
    <source>
        <strain evidence="8">NIVA-4/92</strain>
    </source>
</reference>
<gene>
    <name evidence="8" type="ORF">KFE25_003118</name>
</gene>
<evidence type="ECO:0000256" key="6">
    <source>
        <dbReference type="SAM" id="MobiDB-lite"/>
    </source>
</evidence>
<dbReference type="GO" id="GO:0012505">
    <property type="term" value="C:endomembrane system"/>
    <property type="evidence" value="ECO:0007669"/>
    <property type="project" value="TreeGrafter"/>
</dbReference>
<sequence>MLGTLALMALMAYAVLLAVLFAAVAFPETCVPPAPCFRPELPAGTRVDIAAYASERAHASPGSAAALFWLARDVELYAPLNATVPLPIPPAVRIANATLWAHFLVYAPERDVDEPAADGAVALAQPYDPARVPVRRPLLRTSAQVVGHVLPYSPLDYLVPALAPAGAPPAPAAHASAPLGTTLADAAKARESGALAAVDGPSPPPPPRAPSPHFLYAGRALRVRVVADFHAHAASELPDGVRLRPSLGERGDEGRGGDSDGGWVWRGGGWGYLPPLYADTFSLLRRHAVQMSDDISRSHPRVEIDWRPRSLLVHRCVLQLAQALDQLGSLAGFGAAELEDVRELLGEERLERVLVEQAFGWAHGAFAYLAFRSEVRFWRGRTDTAGLSARTLLINAGCSLVVLAYLWEGEGTNRILLLSSSADFAVQAWKALTLVAARAARARARRGARARRAADEARAVAREAATESFDALAFGAVGACVLPLGAGLALHTLVQYPHRSWRAWLLDASAKAVYLFGFVAMTPQLFVNYKLKSVSHLPWRVLCYKAFTTFVDDAFSLLVSMPTAHRVACLRDDLVFFALLYQRRCFPVDLSRANEYGYAYAPAAAEERAALECAPAAAEERAALECAPAAAEERAALECAPAAARAPGGGRADAHSGLRRVSLSDRSLGGT</sequence>
<evidence type="ECO:0000256" key="2">
    <source>
        <dbReference type="ARBA" id="ARBA00009310"/>
    </source>
</evidence>
<comment type="similarity">
    <text evidence="2">Belongs to the CLPTM1 family.</text>
</comment>
<evidence type="ECO:0000256" key="4">
    <source>
        <dbReference type="ARBA" id="ARBA00022989"/>
    </source>
</evidence>
<evidence type="ECO:0000256" key="3">
    <source>
        <dbReference type="ARBA" id="ARBA00022692"/>
    </source>
</evidence>
<comment type="subcellular location">
    <subcellularLocation>
        <location evidence="1">Membrane</location>
        <topology evidence="1">Multi-pass membrane protein</topology>
    </subcellularLocation>
</comment>
<organism evidence="8 9">
    <name type="scientific">Diacronema lutheri</name>
    <name type="common">Unicellular marine alga</name>
    <name type="synonym">Monochrysis lutheri</name>
    <dbReference type="NCBI Taxonomy" id="2081491"/>
    <lineage>
        <taxon>Eukaryota</taxon>
        <taxon>Haptista</taxon>
        <taxon>Haptophyta</taxon>
        <taxon>Pavlovophyceae</taxon>
        <taxon>Pavlovales</taxon>
        <taxon>Pavlovaceae</taxon>
        <taxon>Diacronema</taxon>
    </lineage>
</organism>
<dbReference type="EMBL" id="JAGTXO010000038">
    <property type="protein sequence ID" value="KAG8459666.1"/>
    <property type="molecule type" value="Genomic_DNA"/>
</dbReference>
<dbReference type="Pfam" id="PF05602">
    <property type="entry name" value="CLPTM1"/>
    <property type="match status" value="1"/>
</dbReference>
<keyword evidence="4" id="KW-1133">Transmembrane helix</keyword>
<comment type="caution">
    <text evidence="8">The sequence shown here is derived from an EMBL/GenBank/DDBJ whole genome shotgun (WGS) entry which is preliminary data.</text>
</comment>
<proteinExistence type="inferred from homology"/>
<name>A0A8J6C607_DIALT</name>
<evidence type="ECO:0000313" key="8">
    <source>
        <dbReference type="EMBL" id="KAG8459666.1"/>
    </source>
</evidence>
<evidence type="ECO:0000256" key="5">
    <source>
        <dbReference type="ARBA" id="ARBA00023136"/>
    </source>
</evidence>
<dbReference type="InterPro" id="IPR008429">
    <property type="entry name" value="CLPTM1"/>
</dbReference>